<dbReference type="GO" id="GO:0005634">
    <property type="term" value="C:nucleus"/>
    <property type="evidence" value="ECO:0007669"/>
    <property type="project" value="TreeGrafter"/>
</dbReference>
<keyword evidence="1" id="KW-0677">Repeat</keyword>
<evidence type="ECO:0000256" key="3">
    <source>
        <dbReference type="PROSITE-ProRule" id="PRU00023"/>
    </source>
</evidence>
<dbReference type="OMA" id="LERWITG"/>
<organism evidence="6 7">
    <name type="scientific">Magnaporthiopsis poae (strain ATCC 64411 / 73-15)</name>
    <name type="common">Kentucky bluegrass fungus</name>
    <name type="synonym">Magnaporthe poae</name>
    <dbReference type="NCBI Taxonomy" id="644358"/>
    <lineage>
        <taxon>Eukaryota</taxon>
        <taxon>Fungi</taxon>
        <taxon>Dikarya</taxon>
        <taxon>Ascomycota</taxon>
        <taxon>Pezizomycotina</taxon>
        <taxon>Sordariomycetes</taxon>
        <taxon>Sordariomycetidae</taxon>
        <taxon>Magnaporthales</taxon>
        <taxon>Magnaporthaceae</taxon>
        <taxon>Magnaporthiopsis</taxon>
    </lineage>
</organism>
<dbReference type="Gene3D" id="1.25.40.20">
    <property type="entry name" value="Ankyrin repeat-containing domain"/>
    <property type="match status" value="3"/>
</dbReference>
<dbReference type="OrthoDB" id="20872at2759"/>
<evidence type="ECO:0000313" key="6">
    <source>
        <dbReference type="EnsemblFungi" id="MAPG_10647T0"/>
    </source>
</evidence>
<protein>
    <submittedName>
        <fullName evidence="5 6">Uncharacterized protein</fullName>
    </submittedName>
</protein>
<feature type="repeat" description="ANK" evidence="3">
    <location>
        <begin position="614"/>
        <end position="647"/>
    </location>
</feature>
<feature type="region of interest" description="Disordered" evidence="4">
    <location>
        <begin position="547"/>
        <end position="615"/>
    </location>
</feature>
<keyword evidence="2 3" id="KW-0040">ANK repeat</keyword>
<dbReference type="PROSITE" id="PS50297">
    <property type="entry name" value="ANK_REP_REGION"/>
    <property type="match status" value="7"/>
</dbReference>
<name>A0A0C4ED54_MAGP6</name>
<feature type="compositionally biased region" description="Basic and acidic residues" evidence="4">
    <location>
        <begin position="216"/>
        <end position="230"/>
    </location>
</feature>
<evidence type="ECO:0000256" key="4">
    <source>
        <dbReference type="SAM" id="MobiDB-lite"/>
    </source>
</evidence>
<dbReference type="InterPro" id="IPR050776">
    <property type="entry name" value="Ank_Repeat/CDKN_Inhibitor"/>
</dbReference>
<evidence type="ECO:0000313" key="5">
    <source>
        <dbReference type="EMBL" id="KLU90796.1"/>
    </source>
</evidence>
<evidence type="ECO:0000256" key="1">
    <source>
        <dbReference type="ARBA" id="ARBA00022737"/>
    </source>
</evidence>
<dbReference type="SUPFAM" id="SSF48403">
    <property type="entry name" value="Ankyrin repeat"/>
    <property type="match status" value="1"/>
</dbReference>
<dbReference type="InterPro" id="IPR036770">
    <property type="entry name" value="Ankyrin_rpt-contain_sf"/>
</dbReference>
<feature type="repeat" description="ANK" evidence="3">
    <location>
        <begin position="681"/>
        <end position="713"/>
    </location>
</feature>
<evidence type="ECO:0000256" key="2">
    <source>
        <dbReference type="ARBA" id="ARBA00023043"/>
    </source>
</evidence>
<reference evidence="7" key="1">
    <citation type="submission" date="2010-05" db="EMBL/GenBank/DDBJ databases">
        <title>The genome sequence of Magnaporthe poae strain ATCC 64411.</title>
        <authorList>
            <person name="Ma L.-J."/>
            <person name="Dead R."/>
            <person name="Young S."/>
            <person name="Zeng Q."/>
            <person name="Koehrsen M."/>
            <person name="Alvarado L."/>
            <person name="Berlin A."/>
            <person name="Chapman S.B."/>
            <person name="Chen Z."/>
            <person name="Freedman E."/>
            <person name="Gellesch M."/>
            <person name="Goldberg J."/>
            <person name="Griggs A."/>
            <person name="Gujja S."/>
            <person name="Heilman E.R."/>
            <person name="Heiman D."/>
            <person name="Hepburn T."/>
            <person name="Howarth C."/>
            <person name="Jen D."/>
            <person name="Larson L."/>
            <person name="Mehta T."/>
            <person name="Neiman D."/>
            <person name="Pearson M."/>
            <person name="Roberts A."/>
            <person name="Saif S."/>
            <person name="Shea T."/>
            <person name="Shenoy N."/>
            <person name="Sisk P."/>
            <person name="Stolte C."/>
            <person name="Sykes S."/>
            <person name="Walk T."/>
            <person name="White J."/>
            <person name="Yandava C."/>
            <person name="Haas B."/>
            <person name="Nusbaum C."/>
            <person name="Birren B."/>
        </authorList>
    </citation>
    <scope>NUCLEOTIDE SEQUENCE [LARGE SCALE GENOMIC DNA]</scope>
    <source>
        <strain evidence="7">ATCC 64411 / 73-15</strain>
    </source>
</reference>
<reference evidence="6" key="4">
    <citation type="journal article" date="2015" name="G3 (Bethesda)">
        <title>Genome sequences of three phytopathogenic species of the Magnaporthaceae family of fungi.</title>
        <authorList>
            <person name="Okagaki L.H."/>
            <person name="Nunes C.C."/>
            <person name="Sailsbery J."/>
            <person name="Clay B."/>
            <person name="Brown D."/>
            <person name="John T."/>
            <person name="Oh Y."/>
            <person name="Young N."/>
            <person name="Fitzgerald M."/>
            <person name="Haas B.J."/>
            <person name="Zeng Q."/>
            <person name="Young S."/>
            <person name="Adiconis X."/>
            <person name="Fan L."/>
            <person name="Levin J.Z."/>
            <person name="Mitchell T.K."/>
            <person name="Okubara P.A."/>
            <person name="Farman M.L."/>
            <person name="Kohn L.M."/>
            <person name="Birren B."/>
            <person name="Ma L.-J."/>
            <person name="Dean R.A."/>
        </authorList>
    </citation>
    <scope>NUCLEOTIDE SEQUENCE</scope>
    <source>
        <strain evidence="6">ATCC 64411 / 73-15</strain>
    </source>
</reference>
<dbReference type="AlphaFoldDB" id="A0A0C4ED54"/>
<dbReference type="eggNOG" id="KOG4177">
    <property type="taxonomic scope" value="Eukaryota"/>
</dbReference>
<dbReference type="VEuPathDB" id="FungiDB:MAPG_10647"/>
<sequence length="865" mass="93975">MGGSTAPGSILDLTKSCISKFERILASESTGADKALENRQADFNLWADGVGATAKPGASLDSRLKGRANDLTLVKNVLTMLADSLDYYASLGNDSGEGIQNIDAAIKNLALIGVAIRRTGKASRSRRADRSFDPDAYPEFRAHLECLALLRPAEEGLFRKTDQGHYVNAIDVSKVDDIQKRLIDANLKRRHYFLLAQRRSGARRYDHAPPTTPEVPRTEEPHRKPPEVGDKAGLQASAFVVPGKGKERGAPTISGPSLASTAEGTLQHAPAAKKYTPGTARTQITCIASDAEFPKAPLCLSDREISTCPCCCQSLPAETFRNPRMWRQHVIEDLCPYTCIAENCPTPQLLFCTRDEWEAHVKKTHLPRWQCPFCREQDADHRTIESMGSHLQAEHEDELSVNPLSTLLSWSAVQTMGIRSCPLCASNGPEDSPELVEHVLRHAYEFALRALPWPQPIVQDLNVPPGSFRPPEELKNAEEQEALDLAALARLFRLDQPVCHTSVAGNGKETPKLTAAEKLERWITGAVHESEETPALRLCGFDRADHSAPETTGGSEYSDFFNLNSYFGDRPEDGSSKPQGDRSTPLSNDVDLKDDADLEDDADSKDDINSKDEDGRTLLSRAAENGDAAVVERLLATGKAEVDAKDNDGQTSLHLAAKNGHEAVAKLLADQGADIKAKNRYGWTPLHLVADNGHEAVVRLLAKQGADIEAKSDGGWTPLHLAAENGHEAVVRLLAELGADIEAKINQWTPLHLAATSGHEAVVRLLAELGADIKTKNGGWTPLHSAAGNGHEAVVRLLAELGADIEAENDGWTPLHLAAMNGHEAVARLLVAELGADKEAKNDRGRTPLRLAAERGYDDVARLLE</sequence>
<dbReference type="PROSITE" id="PS50088">
    <property type="entry name" value="ANK_REPEAT"/>
    <property type="match status" value="8"/>
</dbReference>
<dbReference type="Pfam" id="PF12796">
    <property type="entry name" value="Ank_2"/>
    <property type="match status" value="3"/>
</dbReference>
<dbReference type="Proteomes" id="UP000011715">
    <property type="component" value="Unassembled WGS sequence"/>
</dbReference>
<dbReference type="STRING" id="644358.A0A0C4ED54"/>
<keyword evidence="7" id="KW-1185">Reference proteome</keyword>
<gene>
    <name evidence="5" type="ORF">MAPG_10647</name>
</gene>
<feature type="compositionally biased region" description="Polar residues" evidence="4">
    <location>
        <begin position="576"/>
        <end position="587"/>
    </location>
</feature>
<reference evidence="6" key="5">
    <citation type="submission" date="2015-06" db="UniProtKB">
        <authorList>
            <consortium name="EnsemblFungi"/>
        </authorList>
    </citation>
    <scope>IDENTIFICATION</scope>
    <source>
        <strain evidence="6">ATCC 64411</strain>
    </source>
</reference>
<feature type="repeat" description="ANK" evidence="3">
    <location>
        <begin position="746"/>
        <end position="778"/>
    </location>
</feature>
<feature type="repeat" description="ANK" evidence="3">
    <location>
        <begin position="714"/>
        <end position="746"/>
    </location>
</feature>
<dbReference type="PANTHER" id="PTHR24201:SF16">
    <property type="entry name" value="ANKYRIN-1-LIKE-RELATED"/>
    <property type="match status" value="1"/>
</dbReference>
<feature type="repeat" description="ANK" evidence="3">
    <location>
        <begin position="778"/>
        <end position="810"/>
    </location>
</feature>
<proteinExistence type="predicted"/>
<dbReference type="EnsemblFungi" id="MAPG_10647T0">
    <property type="protein sequence ID" value="MAPG_10647T0"/>
    <property type="gene ID" value="MAPG_10647"/>
</dbReference>
<dbReference type="EMBL" id="ADBL01002379">
    <property type="status" value="NOT_ANNOTATED_CDS"/>
    <property type="molecule type" value="Genomic_DNA"/>
</dbReference>
<dbReference type="InterPro" id="IPR002110">
    <property type="entry name" value="Ankyrin_rpt"/>
</dbReference>
<dbReference type="SMART" id="SM00248">
    <property type="entry name" value="ANK"/>
    <property type="match status" value="7"/>
</dbReference>
<dbReference type="EMBL" id="GL876975">
    <property type="protein sequence ID" value="KLU90796.1"/>
    <property type="molecule type" value="Genomic_DNA"/>
</dbReference>
<feature type="repeat" description="ANK" evidence="3">
    <location>
        <begin position="648"/>
        <end position="680"/>
    </location>
</feature>
<feature type="repeat" description="ANK" evidence="3">
    <location>
        <begin position="844"/>
        <end position="865"/>
    </location>
</feature>
<dbReference type="PANTHER" id="PTHR24201">
    <property type="entry name" value="ANK_REP_REGION DOMAIN-CONTAINING PROTEIN"/>
    <property type="match status" value="1"/>
</dbReference>
<feature type="compositionally biased region" description="Polar residues" evidence="4">
    <location>
        <begin position="549"/>
        <end position="565"/>
    </location>
</feature>
<accession>A0A0C4ED54</accession>
<reference evidence="5" key="2">
    <citation type="submission" date="2010-05" db="EMBL/GenBank/DDBJ databases">
        <title>The Genome Sequence of Magnaporthe poae strain ATCC 64411.</title>
        <authorList>
            <consortium name="The Broad Institute Genome Sequencing Platform"/>
            <consortium name="Broad Institute Genome Sequencing Center for Infectious Disease"/>
            <person name="Ma L.-J."/>
            <person name="Dead R."/>
            <person name="Young S."/>
            <person name="Zeng Q."/>
            <person name="Koehrsen M."/>
            <person name="Alvarado L."/>
            <person name="Berlin A."/>
            <person name="Chapman S.B."/>
            <person name="Chen Z."/>
            <person name="Freedman E."/>
            <person name="Gellesch M."/>
            <person name="Goldberg J."/>
            <person name="Griggs A."/>
            <person name="Gujja S."/>
            <person name="Heilman E.R."/>
            <person name="Heiman D."/>
            <person name="Hepburn T."/>
            <person name="Howarth C."/>
            <person name="Jen D."/>
            <person name="Larson L."/>
            <person name="Mehta T."/>
            <person name="Neiman D."/>
            <person name="Pearson M."/>
            <person name="Roberts A."/>
            <person name="Saif S."/>
            <person name="Shea T."/>
            <person name="Shenoy N."/>
            <person name="Sisk P."/>
            <person name="Stolte C."/>
            <person name="Sykes S."/>
            <person name="Walk T."/>
            <person name="White J."/>
            <person name="Yandava C."/>
            <person name="Haas B."/>
            <person name="Nusbaum C."/>
            <person name="Birren B."/>
        </authorList>
    </citation>
    <scope>NUCLEOTIDE SEQUENCE</scope>
    <source>
        <strain evidence="5">ATCC 64411</strain>
    </source>
</reference>
<dbReference type="PRINTS" id="PR01415">
    <property type="entry name" value="ANKYRIN"/>
</dbReference>
<evidence type="ECO:0000313" key="7">
    <source>
        <dbReference type="Proteomes" id="UP000011715"/>
    </source>
</evidence>
<feature type="region of interest" description="Disordered" evidence="4">
    <location>
        <begin position="203"/>
        <end position="230"/>
    </location>
</feature>
<feature type="repeat" description="ANK" evidence="3">
    <location>
        <begin position="810"/>
        <end position="843"/>
    </location>
</feature>
<reference evidence="5" key="3">
    <citation type="submission" date="2011-03" db="EMBL/GenBank/DDBJ databases">
        <title>Annotation of Magnaporthe poae ATCC 64411.</title>
        <authorList>
            <person name="Ma L.-J."/>
            <person name="Dead R."/>
            <person name="Young S.K."/>
            <person name="Zeng Q."/>
            <person name="Gargeya S."/>
            <person name="Fitzgerald M."/>
            <person name="Haas B."/>
            <person name="Abouelleil A."/>
            <person name="Alvarado L."/>
            <person name="Arachchi H.M."/>
            <person name="Berlin A."/>
            <person name="Brown A."/>
            <person name="Chapman S.B."/>
            <person name="Chen Z."/>
            <person name="Dunbar C."/>
            <person name="Freedman E."/>
            <person name="Gearin G."/>
            <person name="Gellesch M."/>
            <person name="Goldberg J."/>
            <person name="Griggs A."/>
            <person name="Gujja S."/>
            <person name="Heiman D."/>
            <person name="Howarth C."/>
            <person name="Larson L."/>
            <person name="Lui A."/>
            <person name="MacDonald P.J.P."/>
            <person name="Mehta T."/>
            <person name="Montmayeur A."/>
            <person name="Murphy C."/>
            <person name="Neiman D."/>
            <person name="Pearson M."/>
            <person name="Priest M."/>
            <person name="Roberts A."/>
            <person name="Saif S."/>
            <person name="Shea T."/>
            <person name="Shenoy N."/>
            <person name="Sisk P."/>
            <person name="Stolte C."/>
            <person name="Sykes S."/>
            <person name="Yandava C."/>
            <person name="Wortman J."/>
            <person name="Nusbaum C."/>
            <person name="Birren B."/>
        </authorList>
    </citation>
    <scope>NUCLEOTIDE SEQUENCE</scope>
    <source>
        <strain evidence="5">ATCC 64411</strain>
    </source>
</reference>
<feature type="compositionally biased region" description="Basic and acidic residues" evidence="4">
    <location>
        <begin position="605"/>
        <end position="615"/>
    </location>
</feature>
<dbReference type="Pfam" id="PF13637">
    <property type="entry name" value="Ank_4"/>
    <property type="match status" value="1"/>
</dbReference>